<feature type="compositionally biased region" description="Basic and acidic residues" evidence="1">
    <location>
        <begin position="541"/>
        <end position="559"/>
    </location>
</feature>
<dbReference type="GO" id="GO:0034236">
    <property type="term" value="F:protein kinase A catalytic subunit binding"/>
    <property type="evidence" value="ECO:0007669"/>
    <property type="project" value="TreeGrafter"/>
</dbReference>
<dbReference type="OrthoDB" id="68328at2759"/>
<dbReference type="GO" id="GO:0005829">
    <property type="term" value="C:cytosol"/>
    <property type="evidence" value="ECO:0007669"/>
    <property type="project" value="TreeGrafter"/>
</dbReference>
<feature type="compositionally biased region" description="Basic and acidic residues" evidence="1">
    <location>
        <begin position="100"/>
        <end position="116"/>
    </location>
</feature>
<keyword evidence="4" id="KW-1185">Reference proteome</keyword>
<dbReference type="Gene3D" id="2.60.120.10">
    <property type="entry name" value="Jelly Rolls"/>
    <property type="match status" value="1"/>
</dbReference>
<feature type="region of interest" description="Disordered" evidence="1">
    <location>
        <begin position="524"/>
        <end position="564"/>
    </location>
</feature>
<accession>A0A388MFY3</accession>
<dbReference type="GO" id="GO:0005952">
    <property type="term" value="C:cAMP-dependent protein kinase complex"/>
    <property type="evidence" value="ECO:0007669"/>
    <property type="project" value="InterPro"/>
</dbReference>
<dbReference type="Proteomes" id="UP000265515">
    <property type="component" value="Unassembled WGS sequence"/>
</dbReference>
<feature type="compositionally biased region" description="Polar residues" evidence="1">
    <location>
        <begin position="524"/>
        <end position="538"/>
    </location>
</feature>
<feature type="domain" description="Cyclic nucleotide-binding" evidence="2">
    <location>
        <begin position="232"/>
        <end position="295"/>
    </location>
</feature>
<protein>
    <recommendedName>
        <fullName evidence="2">Cyclic nucleotide-binding domain-containing protein</fullName>
    </recommendedName>
</protein>
<evidence type="ECO:0000313" key="4">
    <source>
        <dbReference type="Proteomes" id="UP000265515"/>
    </source>
</evidence>
<feature type="compositionally biased region" description="Gly residues" evidence="1">
    <location>
        <begin position="133"/>
        <end position="169"/>
    </location>
</feature>
<feature type="region of interest" description="Disordered" evidence="1">
    <location>
        <begin position="1194"/>
        <end position="1245"/>
    </location>
</feature>
<organism evidence="3 4">
    <name type="scientific">Chara braunii</name>
    <name type="common">Braun's stonewort</name>
    <dbReference type="NCBI Taxonomy" id="69332"/>
    <lineage>
        <taxon>Eukaryota</taxon>
        <taxon>Viridiplantae</taxon>
        <taxon>Streptophyta</taxon>
        <taxon>Charophyceae</taxon>
        <taxon>Charales</taxon>
        <taxon>Characeae</taxon>
        <taxon>Chara</taxon>
    </lineage>
</organism>
<dbReference type="EMBL" id="BFEA01001840">
    <property type="protein sequence ID" value="GBG93454.1"/>
    <property type="molecule type" value="Genomic_DNA"/>
</dbReference>
<proteinExistence type="predicted"/>
<dbReference type="InterPro" id="IPR018490">
    <property type="entry name" value="cNMP-bd_dom_sf"/>
</dbReference>
<feature type="compositionally biased region" description="Low complexity" evidence="1">
    <location>
        <begin position="1517"/>
        <end position="1526"/>
    </location>
</feature>
<feature type="compositionally biased region" description="Polar residues" evidence="1">
    <location>
        <begin position="1359"/>
        <end position="1369"/>
    </location>
</feature>
<dbReference type="InterPro" id="IPR050503">
    <property type="entry name" value="cAMP-dep_PK_reg_su-like"/>
</dbReference>
<evidence type="ECO:0000259" key="2">
    <source>
        <dbReference type="PROSITE" id="PS50042"/>
    </source>
</evidence>
<feature type="region of interest" description="Disordered" evidence="1">
    <location>
        <begin position="95"/>
        <end position="173"/>
    </location>
</feature>
<feature type="compositionally biased region" description="Basic and acidic residues" evidence="1">
    <location>
        <begin position="748"/>
        <end position="757"/>
    </location>
</feature>
<feature type="region of interest" description="Disordered" evidence="1">
    <location>
        <begin position="1026"/>
        <end position="1148"/>
    </location>
</feature>
<evidence type="ECO:0000313" key="3">
    <source>
        <dbReference type="EMBL" id="GBG93454.1"/>
    </source>
</evidence>
<dbReference type="GO" id="GO:0004862">
    <property type="term" value="F:cAMP-dependent protein kinase inhibitor activity"/>
    <property type="evidence" value="ECO:0007669"/>
    <property type="project" value="TreeGrafter"/>
</dbReference>
<dbReference type="InterPro" id="IPR014710">
    <property type="entry name" value="RmlC-like_jellyroll"/>
</dbReference>
<feature type="compositionally biased region" description="Low complexity" evidence="1">
    <location>
        <begin position="1317"/>
        <end position="1336"/>
    </location>
</feature>
<feature type="region of interest" description="Disordered" evidence="1">
    <location>
        <begin position="962"/>
        <end position="990"/>
    </location>
</feature>
<gene>
    <name evidence="3" type="ORF">CBR_g70569</name>
</gene>
<dbReference type="InterPro" id="IPR000595">
    <property type="entry name" value="cNMP-bd_dom"/>
</dbReference>
<feature type="region of interest" description="Disordered" evidence="1">
    <location>
        <begin position="743"/>
        <end position="779"/>
    </location>
</feature>
<feature type="compositionally biased region" description="Low complexity" evidence="1">
    <location>
        <begin position="1412"/>
        <end position="1422"/>
    </location>
</feature>
<evidence type="ECO:0000256" key="1">
    <source>
        <dbReference type="SAM" id="MobiDB-lite"/>
    </source>
</evidence>
<dbReference type="PANTHER" id="PTHR11635">
    <property type="entry name" value="CAMP-DEPENDENT PROTEIN KINASE REGULATORY CHAIN"/>
    <property type="match status" value="1"/>
</dbReference>
<feature type="compositionally biased region" description="Gly residues" evidence="1">
    <location>
        <begin position="758"/>
        <end position="773"/>
    </location>
</feature>
<comment type="caution">
    <text evidence="3">The sequence shown here is derived from an EMBL/GenBank/DDBJ whole genome shotgun (WGS) entry which is preliminary data.</text>
</comment>
<dbReference type="Gramene" id="GBG93454">
    <property type="protein sequence ID" value="GBG93454"/>
    <property type="gene ID" value="CBR_g70569"/>
</dbReference>
<reference evidence="3 4" key="1">
    <citation type="journal article" date="2018" name="Cell">
        <title>The Chara Genome: Secondary Complexity and Implications for Plant Terrestrialization.</title>
        <authorList>
            <person name="Nishiyama T."/>
            <person name="Sakayama H."/>
            <person name="Vries J.D."/>
            <person name="Buschmann H."/>
            <person name="Saint-Marcoux D."/>
            <person name="Ullrich K.K."/>
            <person name="Haas F.B."/>
            <person name="Vanderstraeten L."/>
            <person name="Becker D."/>
            <person name="Lang D."/>
            <person name="Vosolsobe S."/>
            <person name="Rombauts S."/>
            <person name="Wilhelmsson P.K.I."/>
            <person name="Janitza P."/>
            <person name="Kern R."/>
            <person name="Heyl A."/>
            <person name="Rumpler F."/>
            <person name="Villalobos L.I.A.C."/>
            <person name="Clay J.M."/>
            <person name="Skokan R."/>
            <person name="Toyoda A."/>
            <person name="Suzuki Y."/>
            <person name="Kagoshima H."/>
            <person name="Schijlen E."/>
            <person name="Tajeshwar N."/>
            <person name="Catarino B."/>
            <person name="Hetherington A.J."/>
            <person name="Saltykova A."/>
            <person name="Bonnot C."/>
            <person name="Breuninger H."/>
            <person name="Symeonidi A."/>
            <person name="Radhakrishnan G.V."/>
            <person name="Van Nieuwerburgh F."/>
            <person name="Deforce D."/>
            <person name="Chang C."/>
            <person name="Karol K.G."/>
            <person name="Hedrich R."/>
            <person name="Ulvskov P."/>
            <person name="Glockner G."/>
            <person name="Delwiche C.F."/>
            <person name="Petrasek J."/>
            <person name="Van de Peer Y."/>
            <person name="Friml J."/>
            <person name="Beilby M."/>
            <person name="Dolan L."/>
            <person name="Kohara Y."/>
            <person name="Sugano S."/>
            <person name="Fujiyama A."/>
            <person name="Delaux P.-M."/>
            <person name="Quint M."/>
            <person name="TheiBen G."/>
            <person name="Hagemann M."/>
            <person name="Harholt J."/>
            <person name="Dunand C."/>
            <person name="Zachgo S."/>
            <person name="Langdale J."/>
            <person name="Maumus F."/>
            <person name="Straeten D.V.D."/>
            <person name="Gould S.B."/>
            <person name="Rensing S.A."/>
        </authorList>
    </citation>
    <scope>NUCLEOTIDE SEQUENCE [LARGE SCALE GENOMIC DNA]</scope>
    <source>
        <strain evidence="3 4">S276</strain>
    </source>
</reference>
<dbReference type="GO" id="GO:0030552">
    <property type="term" value="F:cAMP binding"/>
    <property type="evidence" value="ECO:0007669"/>
    <property type="project" value="TreeGrafter"/>
</dbReference>
<feature type="compositionally biased region" description="Basic and acidic residues" evidence="1">
    <location>
        <begin position="1198"/>
        <end position="1211"/>
    </location>
</feature>
<dbReference type="PROSITE" id="PS50042">
    <property type="entry name" value="CNMP_BINDING_3"/>
    <property type="match status" value="2"/>
</dbReference>
<feature type="region of interest" description="Disordered" evidence="1">
    <location>
        <begin position="1306"/>
        <end position="1369"/>
    </location>
</feature>
<feature type="compositionally biased region" description="Polar residues" evidence="1">
    <location>
        <begin position="1120"/>
        <end position="1148"/>
    </location>
</feature>
<feature type="domain" description="Cyclic nucleotide-binding" evidence="2">
    <location>
        <begin position="22"/>
        <end position="70"/>
    </location>
</feature>
<feature type="region of interest" description="Disordered" evidence="1">
    <location>
        <begin position="1403"/>
        <end position="1458"/>
    </location>
</feature>
<dbReference type="CDD" id="cd00038">
    <property type="entry name" value="CAP_ED"/>
    <property type="match status" value="1"/>
</dbReference>
<dbReference type="SUPFAM" id="SSF51206">
    <property type="entry name" value="cAMP-binding domain-like"/>
    <property type="match status" value="1"/>
</dbReference>
<dbReference type="PANTHER" id="PTHR11635:SF166">
    <property type="entry name" value="CYCLIC NUCLEOTIDE-BINDING DOMAIN-CONTAINING PROTEIN"/>
    <property type="match status" value="1"/>
</dbReference>
<name>A0A388MFY3_CHABU</name>
<feature type="compositionally biased region" description="Gly residues" evidence="1">
    <location>
        <begin position="1044"/>
        <end position="1088"/>
    </location>
</feature>
<sequence>MIDRLSKKELESTVEFLQQVPLLQNCPSSKIQKLAEAAVDRSYVRHSIIVHQGDPPSSVYIIKSGECRVLIPSGYYGDISTASDRQVGLLPPLASGATTAREHRHNDDGGAHEEKRRHSSSTQHQQPWKATIGGAGGGGGGANTSRSMGGGGSGGGITARSMGGGGGVGSFTHRSFGGPQRVVLGGSASLASELSKPALGDPFIRPGISFDFSCASHQTPGAGGWGGGRGGGNWKASRRNGEKQFRKVLQLAVVGPWSTFGDYSVLCSVPEPSTIIAGTVVQVIMIDGRIFCDILSEKQQRSIQQFSCQRVRWWLKRRKKMLKIGTKESYHFRKLKEKMQQYWQRLSGSKHSKASIVETETLRLMREMGEGGEEGSEEDEEDDDVEEKALFKQHKREDVQEDTVFLAKMDAHMKTRGLRGRDNRKARWWRRRLSTMKRRKRHSSIVQIAGKLMINRHSWKELLRDAKEDRGLVVTAEGDGNKIRYEASASVTAEPTMSWTTLSTSAGELTALMTMEESILTSPATIESKSTLGSSATPGQHKAERSVKSMVESSKDSKEAIGFNRTASPRAEKLGFSGTKPRSKKARVRSKLRLSLYYPIRWQIIRLLNAIQQSIETEVGPDEEVTEEAEKEGKEAIYTEGLPYLEYNQCCEEARDGKSFSPPVWTTANGYHFHDDGCGASVETCSNKWTLPSTSKQEDGKPRQHPLVPRLDLTHVQADVQLGSPYTHGSGMAGFDKKVVGSGTMEQNELRGERGPDDPGGAGDGGGGGGGGRRGGRQTVEDGQWSWSLRNFRFGPSCTIVNADENQTRLEEWYGRGHAMARKRLRLPKIRQLYHSGNGDNGEAVSPVGKAVVSFDLPTEDAFRGQPIVDGHVGELPLSSEISGISIPISIYSALSLNALLSDDTTLSGERFQDNVVQFAVLSGEGKTVEISSRLGTADGNKAPDRVIKEFGRRMAELITSTSLSDVDDEPPVDPSTRSVTEDLASPGAEAKAELRRLEITGDWRTARDLEEILREASNKLIAERRAHKASQSIDARPPAAATGAGGGKAAPIPGGGEGGGTVAVTAEGGGEGGRVGEGGGGGRGEGGSENQRKVDAAEDGPVDNTTASDDLLAAKASQPCPSDTQPSMAHSDCNRSPSFNIGQSSAFSPESLSRMSRYGLLDILIPPPILSRVNLATPITSKTAEYSAAISAKYGAKRRDSEDSTDKEQAEDPGIAFSQASKPLLPQSGEPSTQQTVPVPASGSVFKQTNEVNLSSRRASVLIDNELAIASSIATVTSPMNKDRKGYHVLFPLSLTERAALPQAIAESHPSSTSVPWPLSSRLAPPASSQSTSSPRLFQAAATGRFVPAGPGLGSGPGTQRESSKATLSAMSSAKTLYSGHHGLVSPAQSVRFLPSTHLNELTRSGKSLHPGSSSQASGQPPERHALSSHRARPPPVPSAAAAVPDDPSARRKLVQDTAAWHRSTHWQWWLELLEKQKKKGKSEIAFGRSATQLPGSKGRSAWLVSAPAAADAKASAAADVASPKTQQNEKETPSDSVLNNSNSSNKKKLKQRDPPWKARKRWFVPSPTIKESEEEAAKAAARGPYADKSATYRYEKATAWLKENRKPAKKTDHKWVNYDINMSCMPREKCSLLRASSTCDSPKTKVQSRY</sequence>
<feature type="region of interest" description="Disordered" evidence="1">
    <location>
        <begin position="1517"/>
        <end position="1564"/>
    </location>
</feature>